<gene>
    <name evidence="2" type="ORF">Sar04_41450</name>
</gene>
<keyword evidence="3" id="KW-1185">Reference proteome</keyword>
<proteinExistence type="predicted"/>
<evidence type="ECO:0000313" key="3">
    <source>
        <dbReference type="Proteomes" id="UP000677457"/>
    </source>
</evidence>
<comment type="caution">
    <text evidence="2">The sequence shown here is derived from an EMBL/GenBank/DDBJ whole genome shotgun (WGS) entry which is preliminary data.</text>
</comment>
<sequence length="112" mass="11915">MGRFLGWARCGAGPCDVFTRRGPVVWCGPVAWSDLVARCGVFARCDPVTRCGALVGYGSVGGLFLRRRLNQRMFKGYLLNVVGQDPPASTGCGRAPGRTHPSYAQQGTGPLA</sequence>
<dbReference type="EMBL" id="BOQM01000039">
    <property type="protein sequence ID" value="GIM87409.1"/>
    <property type="molecule type" value="Genomic_DNA"/>
</dbReference>
<evidence type="ECO:0000256" key="1">
    <source>
        <dbReference type="SAM" id="MobiDB-lite"/>
    </source>
</evidence>
<accession>A0ABQ4JWU8</accession>
<feature type="region of interest" description="Disordered" evidence="1">
    <location>
        <begin position="89"/>
        <end position="112"/>
    </location>
</feature>
<feature type="compositionally biased region" description="Polar residues" evidence="1">
    <location>
        <begin position="102"/>
        <end position="112"/>
    </location>
</feature>
<reference evidence="2 3" key="1">
    <citation type="submission" date="2021-03" db="EMBL/GenBank/DDBJ databases">
        <title>Whole genome shotgun sequence of Salinispora arenicola NBRC 105043.</title>
        <authorList>
            <person name="Komaki H."/>
            <person name="Tamura T."/>
        </authorList>
    </citation>
    <scope>NUCLEOTIDE SEQUENCE [LARGE SCALE GENOMIC DNA]</scope>
    <source>
        <strain evidence="2 3">NBRC 105043</strain>
    </source>
</reference>
<protein>
    <submittedName>
        <fullName evidence="2">Uncharacterized protein</fullName>
    </submittedName>
</protein>
<dbReference type="Proteomes" id="UP000677457">
    <property type="component" value="Unassembled WGS sequence"/>
</dbReference>
<organism evidence="2 3">
    <name type="scientific">Salinispora arenicola</name>
    <dbReference type="NCBI Taxonomy" id="168697"/>
    <lineage>
        <taxon>Bacteria</taxon>
        <taxon>Bacillati</taxon>
        <taxon>Actinomycetota</taxon>
        <taxon>Actinomycetes</taxon>
        <taxon>Micromonosporales</taxon>
        <taxon>Micromonosporaceae</taxon>
        <taxon>Salinispora</taxon>
    </lineage>
</organism>
<evidence type="ECO:0000313" key="2">
    <source>
        <dbReference type="EMBL" id="GIM87409.1"/>
    </source>
</evidence>
<name>A0ABQ4JWU8_SALAC</name>